<evidence type="ECO:0000259" key="4">
    <source>
        <dbReference type="SMART" id="SM01008"/>
    </source>
</evidence>
<dbReference type="InterPro" id="IPR000674">
    <property type="entry name" value="Ald_Oxase/Xan_DH_a/b"/>
</dbReference>
<keyword evidence="2 5" id="KW-0560">Oxidoreductase</keyword>
<keyword evidence="6" id="KW-1185">Reference proteome</keyword>
<reference evidence="5 6" key="1">
    <citation type="submission" date="2023-07" db="EMBL/GenBank/DDBJ databases">
        <title>Genomic Encyclopedia of Type Strains, Phase IV (KMG-IV): sequencing the most valuable type-strain genomes for metagenomic binning, comparative biology and taxonomic classification.</title>
        <authorList>
            <person name="Goeker M."/>
        </authorList>
    </citation>
    <scope>NUCLEOTIDE SEQUENCE [LARGE SCALE GENOMIC DNA]</scope>
    <source>
        <strain evidence="5 6">DSM 19619</strain>
    </source>
</reference>
<dbReference type="GO" id="GO:0004854">
    <property type="term" value="F:xanthine dehydrogenase activity"/>
    <property type="evidence" value="ECO:0007669"/>
    <property type="project" value="UniProtKB-EC"/>
</dbReference>
<dbReference type="InterPro" id="IPR016208">
    <property type="entry name" value="Ald_Oxase/xanthine_DH-like"/>
</dbReference>
<comment type="caution">
    <text evidence="5">The sequence shown here is derived from an EMBL/GenBank/DDBJ whole genome shotgun (WGS) entry which is preliminary data.</text>
</comment>
<dbReference type="InterPro" id="IPR046867">
    <property type="entry name" value="AldOxase/xan_DH_MoCoBD2"/>
</dbReference>
<dbReference type="InterPro" id="IPR008274">
    <property type="entry name" value="AldOxase/xan_DH_MoCoBD1"/>
</dbReference>
<dbReference type="InterPro" id="IPR036856">
    <property type="entry name" value="Ald_Oxase/Xan_DH_a/b_sf"/>
</dbReference>
<organism evidence="5 6">
    <name type="scientific">Labrys wisconsinensis</name>
    <dbReference type="NCBI Taxonomy" id="425677"/>
    <lineage>
        <taxon>Bacteria</taxon>
        <taxon>Pseudomonadati</taxon>
        <taxon>Pseudomonadota</taxon>
        <taxon>Alphaproteobacteria</taxon>
        <taxon>Hyphomicrobiales</taxon>
        <taxon>Xanthobacteraceae</taxon>
        <taxon>Labrys</taxon>
    </lineage>
</organism>
<dbReference type="Proteomes" id="UP001242480">
    <property type="component" value="Unassembled WGS sequence"/>
</dbReference>
<dbReference type="PANTHER" id="PTHR11908">
    <property type="entry name" value="XANTHINE DEHYDROGENASE"/>
    <property type="match status" value="1"/>
</dbReference>
<accession>A0ABU0J4E4</accession>
<name>A0ABU0J4E4_9HYPH</name>
<gene>
    <name evidence="5" type="ORF">QO011_001495</name>
</gene>
<dbReference type="Pfam" id="PF01315">
    <property type="entry name" value="Ald_Xan_dh_C"/>
    <property type="match status" value="1"/>
</dbReference>
<dbReference type="SMART" id="SM01008">
    <property type="entry name" value="Ald_Xan_dh_C"/>
    <property type="match status" value="1"/>
</dbReference>
<dbReference type="SUPFAM" id="SSF54665">
    <property type="entry name" value="CO dehydrogenase molybdoprotein N-domain-like"/>
    <property type="match status" value="1"/>
</dbReference>
<dbReference type="PANTHER" id="PTHR11908:SF132">
    <property type="entry name" value="ALDEHYDE OXIDASE 1-RELATED"/>
    <property type="match status" value="1"/>
</dbReference>
<protein>
    <submittedName>
        <fullName evidence="5">Xanthine dehydrogenase YagR molybdenum-binding subunit</fullName>
        <ecNumber evidence="5">1.17.1.4</ecNumber>
    </submittedName>
</protein>
<evidence type="ECO:0000256" key="3">
    <source>
        <dbReference type="SAM" id="MobiDB-lite"/>
    </source>
</evidence>
<sequence length="793" mass="84373">MACARCRSRSEEQAPDGRRRAASCRCRLRRGARTVAQPVQDPAREADLGPGAPACCSDGDLTMTTGEPGLRELPLVGRGHPRYDGRAKVTGRAQFAADVVVANPLHAWVLLSSIPKGRIETIDATDARSLPGVVDIVTHENAPTLAAPVSRAAGSSTSHQPLTGPDILFDGQIIGIVLADSFETAREAAAAVRVRYGVQPAAVTLDSPGAAAQRWSAANPAFRDPELGDAEQALAGAPVVVDATYHTQSQVHNAMEPFPTTVLWDGDTVVVHEPSQYVAGLQRGLAQQLGIDPSRVRVISPFIGGGFGSKLSLTPRTAILAALARKFRRPVKLVATRTQGFTLSTYRAESRHRIRLGATADGKLTAFSHEAWEICSRSDAYASAATVQTAEMYAAPSISTRVTIVRTDRTTPGFMRGPGEMPYMFALETAMDELAHRLGVDPIELRRRNEPARSPVDGRRFTSRSLVRCFEEASERFAWRDRNPVPGTMRDGDWLVGYGCAAAIFPCFNYGGSATVTLMRSGKARVETAASEIGTGAYTALGQVAADLLGLPIENVEVLLGDSLLPPTAPAGGSMQTASTVPAIRDACQRIVARLGGTMPPLGELGSMFDRLGAASLQESAQYRAFDGKGANGSATVSTPKGAEPVAVYSFGAQFAEVRINARTHELRVPRLVGAFAAGRIVNERTALAQYRGGMVWGLSSALFEGLEIDPTRGRAINTNIAEYLVPVNADVQQVEAILIPEEDREVNPLGVKGIGEIGIVGVAAAISNAIFNATGKRLRDVPITLERLFEDG</sequence>
<evidence type="ECO:0000256" key="1">
    <source>
        <dbReference type="ARBA" id="ARBA00022505"/>
    </source>
</evidence>
<feature type="region of interest" description="Disordered" evidence="3">
    <location>
        <begin position="1"/>
        <end position="20"/>
    </location>
</feature>
<evidence type="ECO:0000256" key="2">
    <source>
        <dbReference type="ARBA" id="ARBA00023002"/>
    </source>
</evidence>
<evidence type="ECO:0000313" key="6">
    <source>
        <dbReference type="Proteomes" id="UP001242480"/>
    </source>
</evidence>
<dbReference type="SUPFAM" id="SSF56003">
    <property type="entry name" value="Molybdenum cofactor-binding domain"/>
    <property type="match status" value="1"/>
</dbReference>
<dbReference type="EC" id="1.17.1.4" evidence="5"/>
<keyword evidence="1" id="KW-0500">Molybdenum</keyword>
<dbReference type="Gene3D" id="3.90.1170.50">
    <property type="entry name" value="Aldehyde oxidase/xanthine dehydrogenase, a/b hammerhead"/>
    <property type="match status" value="1"/>
</dbReference>
<feature type="domain" description="Aldehyde oxidase/xanthine dehydrogenase a/b hammerhead" evidence="4">
    <location>
        <begin position="90"/>
        <end position="200"/>
    </location>
</feature>
<dbReference type="Pfam" id="PF02738">
    <property type="entry name" value="MoCoBD_1"/>
    <property type="match status" value="1"/>
</dbReference>
<dbReference type="Gene3D" id="3.30.365.10">
    <property type="entry name" value="Aldehyde oxidase/xanthine dehydrogenase, molybdopterin binding domain"/>
    <property type="match status" value="4"/>
</dbReference>
<dbReference type="InterPro" id="IPR037165">
    <property type="entry name" value="AldOxase/xan_DH_Mopterin-bd_sf"/>
</dbReference>
<dbReference type="Pfam" id="PF20256">
    <property type="entry name" value="MoCoBD_2"/>
    <property type="match status" value="1"/>
</dbReference>
<dbReference type="EMBL" id="JAUSVX010000002">
    <property type="protein sequence ID" value="MDQ0468495.1"/>
    <property type="molecule type" value="Genomic_DNA"/>
</dbReference>
<evidence type="ECO:0000313" key="5">
    <source>
        <dbReference type="EMBL" id="MDQ0468495.1"/>
    </source>
</evidence>
<proteinExistence type="predicted"/>
<feature type="compositionally biased region" description="Basic and acidic residues" evidence="3">
    <location>
        <begin position="8"/>
        <end position="19"/>
    </location>
</feature>